<gene>
    <name evidence="2" type="ORF">PILCRDRAFT_810276</name>
</gene>
<evidence type="ECO:0000256" key="1">
    <source>
        <dbReference type="SAM" id="MobiDB-lite"/>
    </source>
</evidence>
<reference evidence="2 3" key="1">
    <citation type="submission" date="2014-04" db="EMBL/GenBank/DDBJ databases">
        <authorList>
            <consortium name="DOE Joint Genome Institute"/>
            <person name="Kuo A."/>
            <person name="Tarkka M."/>
            <person name="Buscot F."/>
            <person name="Kohler A."/>
            <person name="Nagy L.G."/>
            <person name="Floudas D."/>
            <person name="Copeland A."/>
            <person name="Barry K.W."/>
            <person name="Cichocki N."/>
            <person name="Veneault-Fourrey C."/>
            <person name="LaButti K."/>
            <person name="Lindquist E.A."/>
            <person name="Lipzen A."/>
            <person name="Lundell T."/>
            <person name="Morin E."/>
            <person name="Murat C."/>
            <person name="Sun H."/>
            <person name="Tunlid A."/>
            <person name="Henrissat B."/>
            <person name="Grigoriev I.V."/>
            <person name="Hibbett D.S."/>
            <person name="Martin F."/>
            <person name="Nordberg H.P."/>
            <person name="Cantor M.N."/>
            <person name="Hua S.X."/>
        </authorList>
    </citation>
    <scope>NUCLEOTIDE SEQUENCE [LARGE SCALE GENOMIC DNA]</scope>
    <source>
        <strain evidence="2 3">F 1598</strain>
    </source>
</reference>
<keyword evidence="3" id="KW-1185">Reference proteome</keyword>
<feature type="compositionally biased region" description="Low complexity" evidence="1">
    <location>
        <begin position="97"/>
        <end position="107"/>
    </location>
</feature>
<feature type="region of interest" description="Disordered" evidence="1">
    <location>
        <begin position="237"/>
        <end position="258"/>
    </location>
</feature>
<dbReference type="HOGENOM" id="CLU_924565_0_0_1"/>
<feature type="region of interest" description="Disordered" evidence="1">
    <location>
        <begin position="1"/>
        <end position="23"/>
    </location>
</feature>
<feature type="region of interest" description="Disordered" evidence="1">
    <location>
        <begin position="154"/>
        <end position="192"/>
    </location>
</feature>
<reference evidence="3" key="2">
    <citation type="submission" date="2015-01" db="EMBL/GenBank/DDBJ databases">
        <title>Evolutionary Origins and Diversification of the Mycorrhizal Mutualists.</title>
        <authorList>
            <consortium name="DOE Joint Genome Institute"/>
            <consortium name="Mycorrhizal Genomics Consortium"/>
            <person name="Kohler A."/>
            <person name="Kuo A."/>
            <person name="Nagy L.G."/>
            <person name="Floudas D."/>
            <person name="Copeland A."/>
            <person name="Barry K.W."/>
            <person name="Cichocki N."/>
            <person name="Veneault-Fourrey C."/>
            <person name="LaButti K."/>
            <person name="Lindquist E.A."/>
            <person name="Lipzen A."/>
            <person name="Lundell T."/>
            <person name="Morin E."/>
            <person name="Murat C."/>
            <person name="Riley R."/>
            <person name="Ohm R."/>
            <person name="Sun H."/>
            <person name="Tunlid A."/>
            <person name="Henrissat B."/>
            <person name="Grigoriev I.V."/>
            <person name="Hibbett D.S."/>
            <person name="Martin F."/>
        </authorList>
    </citation>
    <scope>NUCLEOTIDE SEQUENCE [LARGE SCALE GENOMIC DNA]</scope>
    <source>
        <strain evidence="3">F 1598</strain>
    </source>
</reference>
<evidence type="ECO:0000313" key="2">
    <source>
        <dbReference type="EMBL" id="KIM92242.1"/>
    </source>
</evidence>
<organism evidence="2 3">
    <name type="scientific">Piloderma croceum (strain F 1598)</name>
    <dbReference type="NCBI Taxonomy" id="765440"/>
    <lineage>
        <taxon>Eukaryota</taxon>
        <taxon>Fungi</taxon>
        <taxon>Dikarya</taxon>
        <taxon>Basidiomycota</taxon>
        <taxon>Agaricomycotina</taxon>
        <taxon>Agaricomycetes</taxon>
        <taxon>Agaricomycetidae</taxon>
        <taxon>Atheliales</taxon>
        <taxon>Atheliaceae</taxon>
        <taxon>Piloderma</taxon>
    </lineage>
</organism>
<evidence type="ECO:0000313" key="3">
    <source>
        <dbReference type="Proteomes" id="UP000054166"/>
    </source>
</evidence>
<dbReference type="Proteomes" id="UP000054166">
    <property type="component" value="Unassembled WGS sequence"/>
</dbReference>
<dbReference type="OrthoDB" id="2980827at2759"/>
<accession>A0A0C3CRF3</accession>
<dbReference type="InParanoid" id="A0A0C3CRF3"/>
<proteinExistence type="predicted"/>
<dbReference type="AlphaFoldDB" id="A0A0C3CRF3"/>
<feature type="region of interest" description="Disordered" evidence="1">
    <location>
        <begin position="71"/>
        <end position="129"/>
    </location>
</feature>
<dbReference type="EMBL" id="KN832970">
    <property type="protein sequence ID" value="KIM92242.1"/>
    <property type="molecule type" value="Genomic_DNA"/>
</dbReference>
<feature type="compositionally biased region" description="Acidic residues" evidence="1">
    <location>
        <begin position="245"/>
        <end position="258"/>
    </location>
</feature>
<name>A0A0C3CRF3_PILCF</name>
<protein>
    <submittedName>
        <fullName evidence="2">Uncharacterized protein</fullName>
    </submittedName>
</protein>
<feature type="compositionally biased region" description="Polar residues" evidence="1">
    <location>
        <begin position="71"/>
        <end position="82"/>
    </location>
</feature>
<sequence>MSNRPSKTHAVSRGTPVPSSYTCSECTHSRRAMISPGHRSSLSLGALVTPPISLPLDDASHASLQRTLPVHKSNTVHTSHPSSLPFPRTPSCSQIGPSLPFRSSPRRSMSDGSICPPALPSPPPSIHRECASTAAKEKAARVLVPPRRWDSLPLSVRTEPAAEASSLEDAPTSSPLDTEPPSPATMKKKQYSKLRRHLGASIPPELVYGDNGGVAISPFVTPVLEMVFEEERDWKTVPELHKEDDSSDESESEESWEDINAEMLKMRPPPPDSAKKCHEDKSYGRWMREKGGRRWLVSDYEDVIQALRDL</sequence>